<proteinExistence type="predicted"/>
<organism evidence="1 2">
    <name type="scientific">Paramagnetospirillum marisnigri</name>
    <dbReference type="NCBI Taxonomy" id="1285242"/>
    <lineage>
        <taxon>Bacteria</taxon>
        <taxon>Pseudomonadati</taxon>
        <taxon>Pseudomonadota</taxon>
        <taxon>Alphaproteobacteria</taxon>
        <taxon>Rhodospirillales</taxon>
        <taxon>Magnetospirillaceae</taxon>
        <taxon>Paramagnetospirillum</taxon>
    </lineage>
</organism>
<gene>
    <name evidence="1" type="ORF">A6A04_19480</name>
</gene>
<evidence type="ECO:0000313" key="2">
    <source>
        <dbReference type="Proteomes" id="UP000078428"/>
    </source>
</evidence>
<comment type="caution">
    <text evidence="1">The sequence shown here is derived from an EMBL/GenBank/DDBJ whole genome shotgun (WGS) entry which is preliminary data.</text>
</comment>
<name>A0A178ML45_9PROT</name>
<keyword evidence="2" id="KW-1185">Reference proteome</keyword>
<dbReference type="EMBL" id="LWQT01000064">
    <property type="protein sequence ID" value="OAN49410.1"/>
    <property type="molecule type" value="Genomic_DNA"/>
</dbReference>
<sequence>MFGWQCEPDGTVSGEVVDAIETNELGLAIMAAHRLLDLHAPQMAQLITLEIAATDLIEGGQI</sequence>
<protein>
    <submittedName>
        <fullName evidence="1">Uncharacterized protein</fullName>
    </submittedName>
</protein>
<dbReference type="STRING" id="1285242.A6A04_19480"/>
<accession>A0A178ML45</accession>
<dbReference type="AlphaFoldDB" id="A0A178ML45"/>
<evidence type="ECO:0000313" key="1">
    <source>
        <dbReference type="EMBL" id="OAN49410.1"/>
    </source>
</evidence>
<dbReference type="Proteomes" id="UP000078428">
    <property type="component" value="Unassembled WGS sequence"/>
</dbReference>
<reference evidence="1 2" key="1">
    <citation type="submission" date="2016-04" db="EMBL/GenBank/DDBJ databases">
        <title>Draft genome sequence of freshwater magnetotactic bacteria Magnetospirillum marisnigri SP-1 and Magnetospirillum moscoviense BB-1.</title>
        <authorList>
            <person name="Koziaeva V."/>
            <person name="Dziuba M.V."/>
            <person name="Ivanov T.M."/>
            <person name="Kuznetsov B."/>
            <person name="Grouzdev D.S."/>
        </authorList>
    </citation>
    <scope>NUCLEOTIDE SEQUENCE [LARGE SCALE GENOMIC DNA]</scope>
    <source>
        <strain evidence="1 2">SP-1</strain>
    </source>
</reference>